<keyword evidence="2" id="KW-0732">Signal</keyword>
<proteinExistence type="inferred from homology"/>
<dbReference type="PANTHER" id="PTHR30203:SF32">
    <property type="entry name" value="CATION EFFLUX SYSTEM PROTEIN CUSC"/>
    <property type="match status" value="1"/>
</dbReference>
<evidence type="ECO:0000256" key="1">
    <source>
        <dbReference type="ARBA" id="ARBA00007613"/>
    </source>
</evidence>
<dbReference type="InterPro" id="IPR010131">
    <property type="entry name" value="MdtP/NodT-like"/>
</dbReference>
<dbReference type="Proteomes" id="UP001149719">
    <property type="component" value="Unassembled WGS sequence"/>
</dbReference>
<dbReference type="InterPro" id="IPR003423">
    <property type="entry name" value="OMP_efflux"/>
</dbReference>
<comment type="similarity">
    <text evidence="1">Belongs to the outer membrane factor (OMF) (TC 1.B.17) family.</text>
</comment>
<comment type="caution">
    <text evidence="3">The sequence shown here is derived from an EMBL/GenBank/DDBJ whole genome shotgun (WGS) entry which is preliminary data.</text>
</comment>
<feature type="chain" id="PRO_5047451712" evidence="2">
    <location>
        <begin position="25"/>
        <end position="468"/>
    </location>
</feature>
<feature type="signal peptide" evidence="2">
    <location>
        <begin position="1"/>
        <end position="24"/>
    </location>
</feature>
<dbReference type="Gene3D" id="1.20.1600.10">
    <property type="entry name" value="Outer membrane efflux proteins (OEP)"/>
    <property type="match status" value="1"/>
</dbReference>
<evidence type="ECO:0000313" key="4">
    <source>
        <dbReference type="Proteomes" id="UP001149719"/>
    </source>
</evidence>
<dbReference type="RefSeq" id="WP_269122760.1">
    <property type="nucleotide sequence ID" value="NZ_JAPUBN010000010.1"/>
</dbReference>
<evidence type="ECO:0000313" key="3">
    <source>
        <dbReference type="EMBL" id="MCZ2720677.1"/>
    </source>
</evidence>
<accession>A0ABT4JRN0</accession>
<dbReference type="PROSITE" id="PS51257">
    <property type="entry name" value="PROKAR_LIPOPROTEIN"/>
    <property type="match status" value="1"/>
</dbReference>
<sequence>MKTPVKWYSFIIASFFLSACSSNSSNTLTEKAHSSTTEILENHYLWDDEAEYDDENNNKKLTDLIDLPELIPLIQFAHANNPNLLQDALTAEIQSQRVKSTQNNTQPTLDANVNANKSEGSNLTFNPSVTVRWEADLWQKLALEEKVSVHLYQQNLVSLEAAQDSLSAKIIKNWLQQVYQQRIIDINTQRVDLLEKNSLLVLKQFKSGLGSLEDKNTAQTASEKAKSTLSNDKENLAITKRTLSLYLGLSDSLDMLPERLISKDYPDIISPLSKFGLQDLQGRPDLRSAFINIKINELNTDISYKALLPSFNLQASLSNTDSSLKNALFTSPVWSLLGQLSAPIFQQGQLKTNIKIAELKTAQAYQNYREVLSNALFEVENAISLESSLESRQKHIENALNNSRKSLQQYRKKYRSGLVDLSNLINAQENTFNLEAELEGLLFQRLSNRIDLGLALGLSGATVLGDRL</sequence>
<reference evidence="3" key="1">
    <citation type="submission" date="2022-12" db="EMBL/GenBank/DDBJ databases">
        <title>Marinomonas 15G1-11 sp. nov, isolated from marine algae.</title>
        <authorList>
            <person name="Butt M."/>
            <person name="Choi D.G."/>
            <person name="Kim J.M."/>
            <person name="Lee J.K."/>
            <person name="Baek J.H."/>
            <person name="Jeon C.O."/>
        </authorList>
    </citation>
    <scope>NUCLEOTIDE SEQUENCE</scope>
    <source>
        <strain evidence="3">15G1-11</strain>
    </source>
</reference>
<dbReference type="Pfam" id="PF02321">
    <property type="entry name" value="OEP"/>
    <property type="match status" value="2"/>
</dbReference>
<dbReference type="EMBL" id="JAPUBN010000010">
    <property type="protein sequence ID" value="MCZ2720677.1"/>
    <property type="molecule type" value="Genomic_DNA"/>
</dbReference>
<evidence type="ECO:0000256" key="2">
    <source>
        <dbReference type="SAM" id="SignalP"/>
    </source>
</evidence>
<gene>
    <name evidence="3" type="ORF">O1D97_03210</name>
</gene>
<protein>
    <submittedName>
        <fullName evidence="3">TolC family protein</fullName>
    </submittedName>
</protein>
<dbReference type="SUPFAM" id="SSF56954">
    <property type="entry name" value="Outer membrane efflux proteins (OEP)"/>
    <property type="match status" value="1"/>
</dbReference>
<dbReference type="PANTHER" id="PTHR30203">
    <property type="entry name" value="OUTER MEMBRANE CATION EFFLUX PROTEIN"/>
    <property type="match status" value="1"/>
</dbReference>
<organism evidence="3 4">
    <name type="scientific">Marinomonas phaeophyticola</name>
    <dbReference type="NCBI Taxonomy" id="3004091"/>
    <lineage>
        <taxon>Bacteria</taxon>
        <taxon>Pseudomonadati</taxon>
        <taxon>Pseudomonadota</taxon>
        <taxon>Gammaproteobacteria</taxon>
        <taxon>Oceanospirillales</taxon>
        <taxon>Oceanospirillaceae</taxon>
        <taxon>Marinomonas</taxon>
    </lineage>
</organism>
<keyword evidence="4" id="KW-1185">Reference proteome</keyword>
<name>A0ABT4JRN0_9GAMM</name>
<dbReference type="Gene3D" id="2.20.200.10">
    <property type="entry name" value="Outer membrane efflux proteins (OEP)"/>
    <property type="match status" value="1"/>
</dbReference>